<dbReference type="InterPro" id="IPR035434">
    <property type="entry name" value="GCL_bact_plant"/>
</dbReference>
<evidence type="ECO:0000313" key="6">
    <source>
        <dbReference type="EMBL" id="SDD15130.1"/>
    </source>
</evidence>
<dbReference type="GO" id="GO:0004357">
    <property type="term" value="F:glutamate-cysteine ligase activity"/>
    <property type="evidence" value="ECO:0007669"/>
    <property type="project" value="UniProtKB-EC"/>
</dbReference>
<evidence type="ECO:0000256" key="3">
    <source>
        <dbReference type="ARBA" id="ARBA00022741"/>
    </source>
</evidence>
<dbReference type="InterPro" id="IPR006336">
    <property type="entry name" value="GCS2"/>
</dbReference>
<proteinExistence type="predicted"/>
<name>A0A1G6SDY1_PEPNI</name>
<dbReference type="Gene3D" id="3.30.590.20">
    <property type="match status" value="1"/>
</dbReference>
<keyword evidence="3" id="KW-0547">Nucleotide-binding</keyword>
<gene>
    <name evidence="6" type="ORF">SAMN04489866_101307</name>
</gene>
<dbReference type="Pfam" id="PF04107">
    <property type="entry name" value="GCS2"/>
    <property type="match status" value="1"/>
</dbReference>
<evidence type="ECO:0000256" key="2">
    <source>
        <dbReference type="ARBA" id="ARBA00022598"/>
    </source>
</evidence>
<dbReference type="PANTHER" id="PTHR34378:SF1">
    <property type="entry name" value="GLUTAMATE--CYSTEINE LIGASE, CHLOROPLASTIC"/>
    <property type="match status" value="1"/>
</dbReference>
<evidence type="ECO:0000313" key="7">
    <source>
        <dbReference type="Proteomes" id="UP000198995"/>
    </source>
</evidence>
<dbReference type="GO" id="GO:0005524">
    <property type="term" value="F:ATP binding"/>
    <property type="evidence" value="ECO:0007669"/>
    <property type="project" value="UniProtKB-KW"/>
</dbReference>
<dbReference type="STRING" id="2741.SAMN04489866_101307"/>
<sequence>MMSMQTIINNLKSFERPHDEFTLGVSFGHLLVNSKDLTAVNYSDENGSKSLLERLIHNGWKGITEDDVLVGAENGAESVVLGLGGQVNWRFKEFSQVQDLERAYLAFIEGLFEELKRRGQILLATGHQPVSSTGDIEIVPTPEYQALAQWAAGQGDLLEALATGAETTIGLQYAHVDNFQKRIQSAALVQPALAAFFDNASWVNGEKNTELLYNLRRLLTADERSYAIPGVLNDPFKYQDYANFVWSAPAVSVRNAQGLVVADDRSVGDVFADREMTDEDLQRVYRMIHPSLTVSRHGLTLANIDSVPYPLNMAYVLLVKSLLYNPDHITALEKMIEQYKIDQIEAMQRDILDKGLDASFGDGTVFDLVKDLYFMVSLTVEPLEQHYLQPLNSLLFKNVRTKDVGARQFAAMTGRK</sequence>
<dbReference type="AlphaFoldDB" id="A0A1G6SDY1"/>
<accession>A0A1G6SDY1</accession>
<keyword evidence="2" id="KW-0436">Ligase</keyword>
<evidence type="ECO:0000256" key="1">
    <source>
        <dbReference type="ARBA" id="ARBA00012220"/>
    </source>
</evidence>
<keyword evidence="4" id="KW-0067">ATP-binding</keyword>
<dbReference type="SUPFAM" id="SSF55931">
    <property type="entry name" value="Glutamine synthetase/guanido kinase"/>
    <property type="match status" value="1"/>
</dbReference>
<dbReference type="EMBL" id="FNAF01000001">
    <property type="protein sequence ID" value="SDD15130.1"/>
    <property type="molecule type" value="Genomic_DNA"/>
</dbReference>
<dbReference type="EC" id="6.3.2.2" evidence="1"/>
<dbReference type="Proteomes" id="UP000198995">
    <property type="component" value="Unassembled WGS sequence"/>
</dbReference>
<dbReference type="InterPro" id="IPR014746">
    <property type="entry name" value="Gln_synth/guanido_kin_cat_dom"/>
</dbReference>
<dbReference type="GO" id="GO:0006750">
    <property type="term" value="P:glutathione biosynthetic process"/>
    <property type="evidence" value="ECO:0007669"/>
    <property type="project" value="InterPro"/>
</dbReference>
<protein>
    <recommendedName>
        <fullName evidence="1">glutamate--cysteine ligase</fullName>
        <ecNumber evidence="1">6.3.2.2</ecNumber>
    </recommendedName>
</protein>
<keyword evidence="7" id="KW-1185">Reference proteome</keyword>
<comment type="catalytic activity">
    <reaction evidence="5">
        <text>L-cysteine + L-glutamate + ATP = gamma-L-glutamyl-L-cysteine + ADP + phosphate + H(+)</text>
        <dbReference type="Rhea" id="RHEA:13285"/>
        <dbReference type="ChEBI" id="CHEBI:15378"/>
        <dbReference type="ChEBI" id="CHEBI:29985"/>
        <dbReference type="ChEBI" id="CHEBI:30616"/>
        <dbReference type="ChEBI" id="CHEBI:35235"/>
        <dbReference type="ChEBI" id="CHEBI:43474"/>
        <dbReference type="ChEBI" id="CHEBI:58173"/>
        <dbReference type="ChEBI" id="CHEBI:456216"/>
        <dbReference type="EC" id="6.3.2.2"/>
    </reaction>
</comment>
<organism evidence="6 7">
    <name type="scientific">Peptococcus niger</name>
    <dbReference type="NCBI Taxonomy" id="2741"/>
    <lineage>
        <taxon>Bacteria</taxon>
        <taxon>Bacillati</taxon>
        <taxon>Bacillota</taxon>
        <taxon>Clostridia</taxon>
        <taxon>Eubacteriales</taxon>
        <taxon>Peptococcaceae</taxon>
        <taxon>Peptococcus</taxon>
    </lineage>
</organism>
<evidence type="ECO:0000256" key="4">
    <source>
        <dbReference type="ARBA" id="ARBA00022840"/>
    </source>
</evidence>
<dbReference type="PANTHER" id="PTHR34378">
    <property type="entry name" value="GLUTAMATE--CYSTEINE LIGASE, CHLOROPLASTIC"/>
    <property type="match status" value="1"/>
</dbReference>
<reference evidence="6 7" key="1">
    <citation type="submission" date="2016-10" db="EMBL/GenBank/DDBJ databases">
        <authorList>
            <person name="de Groot N.N."/>
        </authorList>
    </citation>
    <scope>NUCLEOTIDE SEQUENCE [LARGE SCALE GENOMIC DNA]</scope>
    <source>
        <strain evidence="6 7">DSM 20475</strain>
    </source>
</reference>
<evidence type="ECO:0000256" key="5">
    <source>
        <dbReference type="ARBA" id="ARBA00048819"/>
    </source>
</evidence>